<evidence type="ECO:0000259" key="5">
    <source>
        <dbReference type="PROSITE" id="PS51192"/>
    </source>
</evidence>
<dbReference type="SUPFAM" id="SSF52540">
    <property type="entry name" value="P-loop containing nucleoside triphosphate hydrolases"/>
    <property type="match status" value="2"/>
</dbReference>
<dbReference type="SMART" id="SM00490">
    <property type="entry name" value="HELICc"/>
    <property type="match status" value="1"/>
</dbReference>
<dbReference type="GO" id="GO:0008094">
    <property type="term" value="F:ATP-dependent activity, acting on DNA"/>
    <property type="evidence" value="ECO:0007669"/>
    <property type="project" value="TreeGrafter"/>
</dbReference>
<dbReference type="Gene3D" id="3.40.50.10810">
    <property type="entry name" value="Tandem AAA-ATPase domain"/>
    <property type="match status" value="1"/>
</dbReference>
<dbReference type="CDD" id="cd18793">
    <property type="entry name" value="SF2_C_SNF"/>
    <property type="match status" value="1"/>
</dbReference>
<evidence type="ECO:0000259" key="6">
    <source>
        <dbReference type="PROSITE" id="PS51194"/>
    </source>
</evidence>
<dbReference type="Pfam" id="PF00176">
    <property type="entry name" value="SNF2-rel_dom"/>
    <property type="match status" value="1"/>
</dbReference>
<comment type="caution">
    <text evidence="7">The sequence shown here is derived from an EMBL/GenBank/DDBJ whole genome shotgun (WGS) entry which is preliminary data.</text>
</comment>
<dbReference type="Pfam" id="PF00271">
    <property type="entry name" value="Helicase_C"/>
    <property type="match status" value="1"/>
</dbReference>
<keyword evidence="1" id="KW-0547">Nucleotide-binding</keyword>
<dbReference type="Gene3D" id="3.40.50.300">
    <property type="entry name" value="P-loop containing nucleotide triphosphate hydrolases"/>
    <property type="match status" value="1"/>
</dbReference>
<dbReference type="PANTHER" id="PTHR45626">
    <property type="entry name" value="TRANSCRIPTION TERMINATION FACTOR 2-RELATED"/>
    <property type="match status" value="1"/>
</dbReference>
<evidence type="ECO:0000313" key="7">
    <source>
        <dbReference type="EMBL" id="RTE83812.1"/>
    </source>
</evidence>
<dbReference type="GO" id="GO:0005634">
    <property type="term" value="C:nucleus"/>
    <property type="evidence" value="ECO:0007669"/>
    <property type="project" value="TreeGrafter"/>
</dbReference>
<evidence type="ECO:0000256" key="3">
    <source>
        <dbReference type="ARBA" id="ARBA00022840"/>
    </source>
</evidence>
<feature type="domain" description="Helicase ATP-binding" evidence="5">
    <location>
        <begin position="306"/>
        <end position="490"/>
    </location>
</feature>
<gene>
    <name evidence="7" type="ORF">BHE90_001664</name>
</gene>
<dbReference type="GO" id="GO:0006281">
    <property type="term" value="P:DNA repair"/>
    <property type="evidence" value="ECO:0007669"/>
    <property type="project" value="TreeGrafter"/>
</dbReference>
<dbReference type="AlphaFoldDB" id="A0A430M771"/>
<dbReference type="CDD" id="cd18008">
    <property type="entry name" value="DEXDc_SHPRH-like"/>
    <property type="match status" value="1"/>
</dbReference>
<dbReference type="InterPro" id="IPR014001">
    <property type="entry name" value="Helicase_ATP-bd"/>
</dbReference>
<protein>
    <recommendedName>
        <fullName evidence="9">Helicase ATP-binding domain-containing protein</fullName>
    </recommendedName>
</protein>
<accession>A0A430M771</accession>
<dbReference type="InterPro" id="IPR050628">
    <property type="entry name" value="SNF2_RAD54_helicase_TF"/>
</dbReference>
<evidence type="ECO:0000313" key="8">
    <source>
        <dbReference type="Proteomes" id="UP000287124"/>
    </source>
</evidence>
<evidence type="ECO:0000256" key="4">
    <source>
        <dbReference type="SAM" id="MobiDB-lite"/>
    </source>
</evidence>
<evidence type="ECO:0000256" key="1">
    <source>
        <dbReference type="ARBA" id="ARBA00022741"/>
    </source>
</evidence>
<dbReference type="InterPro" id="IPR027417">
    <property type="entry name" value="P-loop_NTPase"/>
</dbReference>
<dbReference type="InterPro" id="IPR038718">
    <property type="entry name" value="SNF2-like_sf"/>
</dbReference>
<dbReference type="EMBL" id="MIKF01000012">
    <property type="protein sequence ID" value="RTE83812.1"/>
    <property type="molecule type" value="Genomic_DNA"/>
</dbReference>
<dbReference type="Proteomes" id="UP000287124">
    <property type="component" value="Unassembled WGS sequence"/>
</dbReference>
<feature type="domain" description="Helicase C-terminal" evidence="6">
    <location>
        <begin position="550"/>
        <end position="736"/>
    </location>
</feature>
<organism evidence="7 8">
    <name type="scientific">Fusarium euwallaceae</name>
    <dbReference type="NCBI Taxonomy" id="1147111"/>
    <lineage>
        <taxon>Eukaryota</taxon>
        <taxon>Fungi</taxon>
        <taxon>Dikarya</taxon>
        <taxon>Ascomycota</taxon>
        <taxon>Pezizomycotina</taxon>
        <taxon>Sordariomycetes</taxon>
        <taxon>Hypocreomycetidae</taxon>
        <taxon>Hypocreales</taxon>
        <taxon>Nectriaceae</taxon>
        <taxon>Fusarium</taxon>
        <taxon>Fusarium solani species complex</taxon>
    </lineage>
</organism>
<dbReference type="PROSITE" id="PS51194">
    <property type="entry name" value="HELICASE_CTER"/>
    <property type="match status" value="1"/>
</dbReference>
<dbReference type="SMART" id="SM00487">
    <property type="entry name" value="DEXDc"/>
    <property type="match status" value="1"/>
</dbReference>
<proteinExistence type="predicted"/>
<name>A0A430M771_9HYPO</name>
<keyword evidence="8" id="KW-1185">Reference proteome</keyword>
<sequence length="750" mass="84147">MEMERNSLKRPWPFDEHGQSWSTPTLTPSFEQINDIPDENTCFGSIIGEEAQLSQQIHPQTLLSPSFAVVKEGDYFALGDGVRTFARLTKGMSRKLHALDNGPHVSIRAYVPREVVEASTWHIPTLLPVEINLYGARDDAEKVGTILSETGTFLQFPQYGRENVEYHNPHFFRVEGYSEQVPIETLLPSRQDQVETSGQGEGEEVQGDASAVVDSILDSLSHHTILRDIPVDDRIRTVLLPHQKEAIDFVSGREIGNVPSELSLWKYNDLDADEPLLEPKPNLNFKKHLTHVVSCSYQHIFTGARRPKQEEAEGGIIADEMGLGKSLVILSTIAGSLDRAEKFVASENQLISTEQQSKTPSRATLILAPSSLLIKNWMEEVHKHTSGSLSFHQHLRRERHKETHLLYQREIVFTTYATVATEFSHGKSALAKINWFRIVLDEAHDIRNRQTNQFKAVARLSGKHRWCLTGTPIQNSLEDLGALVSFLKVPVLEKPSTFRKFITSPTASSSKDRFRNLQTLLQTICIRRTKQLLHLPPPIPRIREVHLTPLERQEYDNLIQQARIQIQMAVSGHIKNRINSIVLDSLLKLRLFCNNGSANNVLQIAPTGLPSDSDEALTYLQQHELNRSTVLQEFQSRHGLDILLMTLGTGAVGLNLAVASRIFLLEPQWNPSIEDQAIGRALRLGQKAQVVIIRYIVTNTVEQAGVLSRQQRKIQLAGGGFGKGKDMPPETLQSLLHAFNVDGPSVSRQA</sequence>
<evidence type="ECO:0000256" key="2">
    <source>
        <dbReference type="ARBA" id="ARBA00022801"/>
    </source>
</evidence>
<dbReference type="GO" id="GO:0005524">
    <property type="term" value="F:ATP binding"/>
    <property type="evidence" value="ECO:0007669"/>
    <property type="project" value="UniProtKB-KW"/>
</dbReference>
<dbReference type="PROSITE" id="PS51192">
    <property type="entry name" value="HELICASE_ATP_BIND_1"/>
    <property type="match status" value="1"/>
</dbReference>
<feature type="region of interest" description="Disordered" evidence="4">
    <location>
        <begin position="1"/>
        <end position="23"/>
    </location>
</feature>
<dbReference type="GO" id="GO:0016787">
    <property type="term" value="F:hydrolase activity"/>
    <property type="evidence" value="ECO:0007669"/>
    <property type="project" value="UniProtKB-KW"/>
</dbReference>
<evidence type="ECO:0008006" key="9">
    <source>
        <dbReference type="Google" id="ProtNLM"/>
    </source>
</evidence>
<keyword evidence="2" id="KW-0378">Hydrolase</keyword>
<dbReference type="InterPro" id="IPR001650">
    <property type="entry name" value="Helicase_C-like"/>
</dbReference>
<dbReference type="InterPro" id="IPR049730">
    <property type="entry name" value="SNF2/RAD54-like_C"/>
</dbReference>
<feature type="compositionally biased region" description="Basic and acidic residues" evidence="4">
    <location>
        <begin position="1"/>
        <end position="18"/>
    </location>
</feature>
<dbReference type="InterPro" id="IPR000330">
    <property type="entry name" value="SNF2_N"/>
</dbReference>
<keyword evidence="3" id="KW-0067">ATP-binding</keyword>
<reference evidence="7 8" key="1">
    <citation type="submission" date="2017-06" db="EMBL/GenBank/DDBJ databases">
        <title>Comparative genomic analysis of Ambrosia Fusariam Clade fungi.</title>
        <authorList>
            <person name="Stajich J.E."/>
            <person name="Carrillo J."/>
            <person name="Kijimoto T."/>
            <person name="Eskalen A."/>
            <person name="O'Donnell K."/>
            <person name="Kasson M."/>
        </authorList>
    </citation>
    <scope>NUCLEOTIDE SEQUENCE [LARGE SCALE GENOMIC DNA]</scope>
    <source>
        <strain evidence="7 8">UCR1854</strain>
    </source>
</reference>
<dbReference type="PANTHER" id="PTHR45626:SF52">
    <property type="entry name" value="SINGLE-STRANDED DNA-DEPENDENT ATPASE (EUROFUNG)"/>
    <property type="match status" value="1"/>
</dbReference>